<dbReference type="GO" id="GO:0016811">
    <property type="term" value="F:hydrolase activity, acting on carbon-nitrogen (but not peptide) bonds, in linear amides"/>
    <property type="evidence" value="ECO:0007669"/>
    <property type="project" value="UniProtKB-ARBA"/>
</dbReference>
<reference evidence="3 4" key="1">
    <citation type="submission" date="2019-06" db="EMBL/GenBank/DDBJ databases">
        <title>Whole genome sequence for Cellvibrionaceae sp. R142.</title>
        <authorList>
            <person name="Wang G."/>
        </authorList>
    </citation>
    <scope>NUCLEOTIDE SEQUENCE [LARGE SCALE GENOMIC DNA]</scope>
    <source>
        <strain evidence="3 4">R142</strain>
    </source>
</reference>
<evidence type="ECO:0000313" key="3">
    <source>
        <dbReference type="EMBL" id="TQV81246.1"/>
    </source>
</evidence>
<dbReference type="OrthoDB" id="9803803at2"/>
<organism evidence="3 4">
    <name type="scientific">Exilibacterium tricleocarpae</name>
    <dbReference type="NCBI Taxonomy" id="2591008"/>
    <lineage>
        <taxon>Bacteria</taxon>
        <taxon>Pseudomonadati</taxon>
        <taxon>Pseudomonadota</taxon>
        <taxon>Gammaproteobacteria</taxon>
        <taxon>Cellvibrionales</taxon>
        <taxon>Cellvibrionaceae</taxon>
        <taxon>Exilibacterium</taxon>
    </lineage>
</organism>
<dbReference type="PROSITE" id="PS50263">
    <property type="entry name" value="CN_HYDROLASE"/>
    <property type="match status" value="1"/>
</dbReference>
<dbReference type="Pfam" id="PF00795">
    <property type="entry name" value="CN_hydrolase"/>
    <property type="match status" value="1"/>
</dbReference>
<keyword evidence="1" id="KW-0378">Hydrolase</keyword>
<name>A0A545TVK0_9GAMM</name>
<evidence type="ECO:0000313" key="4">
    <source>
        <dbReference type="Proteomes" id="UP000319732"/>
    </source>
</evidence>
<sequence>MPVTTSVQSTPGASTQAPPTYTALALQTTCQAVNRLNSRAEARKRMATTIAHLAQLISGSKGFITAFNGTDTRLVVLPEYFLTGFPMGESIEGWSAKACLDMDGPEYDALGRIAQDNALYLCGNAYELDRHFPDLYFQTSFILNPGGDVILRYRRLVSMFAPTPHDVLDRYLDIYGAEALFPVADTEIGCLAAVASEEILYPEITRALALRGAEVICHSSSEVGSPLATPKNIAKRARAYENMVYVVSANSAGIAGIAFPGASTDGHSQVVDPHGRVLGEAAGGESMCGNGEIELEALRWARRRPGMANVLARQRLELFASTYAESSIYPANNMLAAGEPIKPERSHFMETQRRVIAKLIATGVIKA</sequence>
<comment type="caution">
    <text evidence="3">The sequence shown here is derived from an EMBL/GenBank/DDBJ whole genome shotgun (WGS) entry which is preliminary data.</text>
</comment>
<dbReference type="InterPro" id="IPR003010">
    <property type="entry name" value="C-N_Hydrolase"/>
</dbReference>
<dbReference type="SUPFAM" id="SSF56317">
    <property type="entry name" value="Carbon-nitrogen hydrolase"/>
    <property type="match status" value="1"/>
</dbReference>
<protein>
    <submittedName>
        <fullName evidence="3">Nitrilase</fullName>
    </submittedName>
</protein>
<gene>
    <name evidence="3" type="ORF">FKG94_09090</name>
</gene>
<dbReference type="InterPro" id="IPR050345">
    <property type="entry name" value="Aliph_Amidase/BUP"/>
</dbReference>
<dbReference type="CDD" id="cd07582">
    <property type="entry name" value="nitrilase_4"/>
    <property type="match status" value="1"/>
</dbReference>
<evidence type="ECO:0000256" key="1">
    <source>
        <dbReference type="ARBA" id="ARBA00022801"/>
    </source>
</evidence>
<dbReference type="Gene3D" id="3.60.110.10">
    <property type="entry name" value="Carbon-nitrogen hydrolase"/>
    <property type="match status" value="1"/>
</dbReference>
<keyword evidence="4" id="KW-1185">Reference proteome</keyword>
<dbReference type="Proteomes" id="UP000319732">
    <property type="component" value="Unassembled WGS sequence"/>
</dbReference>
<dbReference type="InterPro" id="IPR036526">
    <property type="entry name" value="C-N_Hydrolase_sf"/>
</dbReference>
<dbReference type="EMBL" id="VHSG01000008">
    <property type="protein sequence ID" value="TQV81246.1"/>
    <property type="molecule type" value="Genomic_DNA"/>
</dbReference>
<feature type="domain" description="CN hydrolase" evidence="2">
    <location>
        <begin position="25"/>
        <end position="295"/>
    </location>
</feature>
<dbReference type="AlphaFoldDB" id="A0A545TVK0"/>
<dbReference type="RefSeq" id="WP_142903907.1">
    <property type="nucleotide sequence ID" value="NZ_ML660091.1"/>
</dbReference>
<dbReference type="PANTHER" id="PTHR43674">
    <property type="entry name" value="NITRILASE C965.09-RELATED"/>
    <property type="match status" value="1"/>
</dbReference>
<evidence type="ECO:0000259" key="2">
    <source>
        <dbReference type="PROSITE" id="PS50263"/>
    </source>
</evidence>
<accession>A0A545TVK0</accession>
<proteinExistence type="predicted"/>
<dbReference type="PANTHER" id="PTHR43674:SF2">
    <property type="entry name" value="BETA-UREIDOPROPIONASE"/>
    <property type="match status" value="1"/>
</dbReference>